<gene>
    <name evidence="2" type="ORF">COV33_01080</name>
</gene>
<dbReference type="EMBL" id="PCXM01000019">
    <property type="protein sequence ID" value="PIR40206.1"/>
    <property type="molecule type" value="Genomic_DNA"/>
</dbReference>
<feature type="transmembrane region" description="Helical" evidence="1">
    <location>
        <begin position="7"/>
        <end position="29"/>
    </location>
</feature>
<reference evidence="2 3" key="1">
    <citation type="submission" date="2017-09" db="EMBL/GenBank/DDBJ databases">
        <title>Depth-based differentiation of microbial function through sediment-hosted aquifers and enrichment of novel symbionts in the deep terrestrial subsurface.</title>
        <authorList>
            <person name="Probst A.J."/>
            <person name="Ladd B."/>
            <person name="Jarett J.K."/>
            <person name="Geller-Mcgrath D.E."/>
            <person name="Sieber C.M."/>
            <person name="Emerson J.B."/>
            <person name="Anantharaman K."/>
            <person name="Thomas B.C."/>
            <person name="Malmstrom R."/>
            <person name="Stieglmeier M."/>
            <person name="Klingl A."/>
            <person name="Woyke T."/>
            <person name="Ryan C.M."/>
            <person name="Banfield J.F."/>
        </authorList>
    </citation>
    <scope>NUCLEOTIDE SEQUENCE [LARGE SCALE GENOMIC DNA]</scope>
    <source>
        <strain evidence="2">CG10_big_fil_rev_8_21_14_0_10_34_34</strain>
    </source>
</reference>
<feature type="transmembrane region" description="Helical" evidence="1">
    <location>
        <begin position="75"/>
        <end position="98"/>
    </location>
</feature>
<dbReference type="InterPro" id="IPR043993">
    <property type="entry name" value="T4SS_pilin"/>
</dbReference>
<keyword evidence="1" id="KW-1133">Transmembrane helix</keyword>
<dbReference type="AlphaFoldDB" id="A0A2H0R1S7"/>
<organism evidence="2 3">
    <name type="scientific">Candidatus Zambryskibacteria bacterium CG10_big_fil_rev_8_21_14_0_10_34_34</name>
    <dbReference type="NCBI Taxonomy" id="1975114"/>
    <lineage>
        <taxon>Bacteria</taxon>
        <taxon>Candidatus Zambryskiibacteriota</taxon>
    </lineage>
</organism>
<protein>
    <submittedName>
        <fullName evidence="2">Uncharacterized protein</fullName>
    </submittedName>
</protein>
<proteinExistence type="predicted"/>
<evidence type="ECO:0000313" key="3">
    <source>
        <dbReference type="Proteomes" id="UP000230828"/>
    </source>
</evidence>
<dbReference type="Proteomes" id="UP000230828">
    <property type="component" value="Unassembled WGS sequence"/>
</dbReference>
<sequence length="141" mass="14801">MFNFSKSVFKILIPIVVVTVLVMPVFVIAQSTGNTGDTTSTGSTGDAPINSLIEIKNPFKQNTIEGLITTIIKDILIPIGSVVAVVMVIYAGFLFVIARGDTGQITKAKDALLGAVIGAAILLGAWIISEAIGKTISQLRI</sequence>
<evidence type="ECO:0000313" key="2">
    <source>
        <dbReference type="EMBL" id="PIR40206.1"/>
    </source>
</evidence>
<dbReference type="Pfam" id="PF18895">
    <property type="entry name" value="T4SS_pilin"/>
    <property type="match status" value="1"/>
</dbReference>
<feature type="transmembrane region" description="Helical" evidence="1">
    <location>
        <begin position="110"/>
        <end position="129"/>
    </location>
</feature>
<keyword evidence="1" id="KW-0812">Transmembrane</keyword>
<keyword evidence="1" id="KW-0472">Membrane</keyword>
<name>A0A2H0R1S7_9BACT</name>
<comment type="caution">
    <text evidence="2">The sequence shown here is derived from an EMBL/GenBank/DDBJ whole genome shotgun (WGS) entry which is preliminary data.</text>
</comment>
<accession>A0A2H0R1S7</accession>
<evidence type="ECO:0000256" key="1">
    <source>
        <dbReference type="SAM" id="Phobius"/>
    </source>
</evidence>